<gene>
    <name evidence="2" type="ORF">L5515_004994</name>
</gene>
<accession>A0AAE9EJ52</accession>
<dbReference type="EMBL" id="CP092622">
    <property type="protein sequence ID" value="UMM25015.1"/>
    <property type="molecule type" value="Genomic_DNA"/>
</dbReference>
<dbReference type="AlphaFoldDB" id="A0AAE9EJ52"/>
<reference evidence="2 3" key="1">
    <citation type="submission" date="2022-04" db="EMBL/GenBank/DDBJ databases">
        <title>Chromosome-level reference genomes for two strains of Caenorhabditis briggsae: an improved platform for comparative genomics.</title>
        <authorList>
            <person name="Stevens L."/>
            <person name="Andersen E."/>
        </authorList>
    </citation>
    <scope>NUCLEOTIDE SEQUENCE [LARGE SCALE GENOMIC DNA]</scope>
    <source>
        <strain evidence="2">VX34</strain>
        <tissue evidence="2">Whole-organism</tissue>
    </source>
</reference>
<keyword evidence="3" id="KW-1185">Reference proteome</keyword>
<evidence type="ECO:0000313" key="2">
    <source>
        <dbReference type="EMBL" id="UMM25015.1"/>
    </source>
</evidence>
<sequence>MRALKAEDELRTPKNTTYDTVQNSEEDKRETEQNGWGQKEENEDVDIHGRMEFRRLIEVGSLSAEERALMTSFWDHPMLAIHLVNMRRTHGRPGIQQKRLRCFCCEEFIEGMPIAPHETRFCPIPFEFRFLYIKRRFRDVKCLRCGKIGNFGNVCGCKYIPCKRCWHSNQPEVMPHTLRTQDRVKRWSCIGMEKIVLFMQKTT</sequence>
<feature type="compositionally biased region" description="Basic and acidic residues" evidence="1">
    <location>
        <begin position="1"/>
        <end position="12"/>
    </location>
</feature>
<evidence type="ECO:0000256" key="1">
    <source>
        <dbReference type="SAM" id="MobiDB-lite"/>
    </source>
</evidence>
<feature type="compositionally biased region" description="Polar residues" evidence="1">
    <location>
        <begin position="13"/>
        <end position="23"/>
    </location>
</feature>
<evidence type="ECO:0000313" key="3">
    <source>
        <dbReference type="Proteomes" id="UP000829354"/>
    </source>
</evidence>
<organism evidence="2 3">
    <name type="scientific">Caenorhabditis briggsae</name>
    <dbReference type="NCBI Taxonomy" id="6238"/>
    <lineage>
        <taxon>Eukaryota</taxon>
        <taxon>Metazoa</taxon>
        <taxon>Ecdysozoa</taxon>
        <taxon>Nematoda</taxon>
        <taxon>Chromadorea</taxon>
        <taxon>Rhabditida</taxon>
        <taxon>Rhabditina</taxon>
        <taxon>Rhabditomorpha</taxon>
        <taxon>Rhabditoidea</taxon>
        <taxon>Rhabditidae</taxon>
        <taxon>Peloderinae</taxon>
        <taxon>Caenorhabditis</taxon>
    </lineage>
</organism>
<name>A0AAE9EJ52_CAEBR</name>
<dbReference type="Proteomes" id="UP000829354">
    <property type="component" value="Chromosome III"/>
</dbReference>
<proteinExistence type="predicted"/>
<protein>
    <submittedName>
        <fullName evidence="2">Uncharacterized protein</fullName>
    </submittedName>
</protein>
<feature type="region of interest" description="Disordered" evidence="1">
    <location>
        <begin position="1"/>
        <end position="43"/>
    </location>
</feature>